<protein>
    <recommendedName>
        <fullName evidence="1">VWFA domain-containing protein</fullName>
    </recommendedName>
</protein>
<name>A0AAD6HC03_9EURO</name>
<dbReference type="PANTHER" id="PTHR34706:SF1">
    <property type="entry name" value="VWFA DOMAIN-CONTAINING PROTEIN"/>
    <property type="match status" value="1"/>
</dbReference>
<dbReference type="InterPro" id="IPR002035">
    <property type="entry name" value="VWF_A"/>
</dbReference>
<evidence type="ECO:0000313" key="3">
    <source>
        <dbReference type="Proteomes" id="UP001215712"/>
    </source>
</evidence>
<organism evidence="2 3">
    <name type="scientific">Penicillium malachiteum</name>
    <dbReference type="NCBI Taxonomy" id="1324776"/>
    <lineage>
        <taxon>Eukaryota</taxon>
        <taxon>Fungi</taxon>
        <taxon>Dikarya</taxon>
        <taxon>Ascomycota</taxon>
        <taxon>Pezizomycotina</taxon>
        <taxon>Eurotiomycetes</taxon>
        <taxon>Eurotiomycetidae</taxon>
        <taxon>Eurotiales</taxon>
        <taxon>Aspergillaceae</taxon>
        <taxon>Penicillium</taxon>
    </lineage>
</organism>
<dbReference type="InterPro" id="IPR036465">
    <property type="entry name" value="vWFA_dom_sf"/>
</dbReference>
<gene>
    <name evidence="2" type="ORF">N7493_011232</name>
</gene>
<accession>A0AAD6HC03</accession>
<dbReference type="EMBL" id="JAQJAN010000020">
    <property type="protein sequence ID" value="KAJ5704094.1"/>
    <property type="molecule type" value="Genomic_DNA"/>
</dbReference>
<feature type="domain" description="VWFA" evidence="1">
    <location>
        <begin position="47"/>
        <end position="266"/>
    </location>
</feature>
<comment type="caution">
    <text evidence="2">The sequence shown here is derived from an EMBL/GenBank/DDBJ whole genome shotgun (WGS) entry which is preliminary data.</text>
</comment>
<dbReference type="SUPFAM" id="SSF53300">
    <property type="entry name" value="vWA-like"/>
    <property type="match status" value="1"/>
</dbReference>
<proteinExistence type="predicted"/>
<dbReference type="Proteomes" id="UP001215712">
    <property type="component" value="Unassembled WGS sequence"/>
</dbReference>
<evidence type="ECO:0000259" key="1">
    <source>
        <dbReference type="PROSITE" id="PS50234"/>
    </source>
</evidence>
<dbReference type="Gene3D" id="3.40.50.410">
    <property type="entry name" value="von Willebrand factor, type A domain"/>
    <property type="match status" value="1"/>
</dbReference>
<sequence>MARNTKAPEYQDAHWNPPRYEEIESQRPAQVSAPNPDTAATGLSKFDTIFIIDDSTSMAGNRWRELEKAISAIAPLCTEGDEDGIEIYFLNHKKVYGNVKDTKEVKRIFSEVYPYGWTPVGEKLRNILEPYLARVQNMQRYRQSHWQTTEIPASVNVKPLNIIVITDGEFSDGHVAHSTIFQTASALDKCDPPARSDQLGIQFFQIGNDRGAKEFLQNLDNNLGKMCGRENVRDIVDTVVWKKKRLAFWRSKEQRTLNSEWLLKVVLGGVNKMYDEKEEKWYHLFGFGRSSVV</sequence>
<dbReference type="AlphaFoldDB" id="A0AAD6HC03"/>
<evidence type="ECO:0000313" key="2">
    <source>
        <dbReference type="EMBL" id="KAJ5704094.1"/>
    </source>
</evidence>
<reference evidence="2" key="1">
    <citation type="journal article" date="2023" name="IMA Fungus">
        <title>Comparative genomic study of the Penicillium genus elucidates a diverse pangenome and 15 lateral gene transfer events.</title>
        <authorList>
            <person name="Petersen C."/>
            <person name="Sorensen T."/>
            <person name="Nielsen M.R."/>
            <person name="Sondergaard T.E."/>
            <person name="Sorensen J.L."/>
            <person name="Fitzpatrick D.A."/>
            <person name="Frisvad J.C."/>
            <person name="Nielsen K.L."/>
        </authorList>
    </citation>
    <scope>NUCLEOTIDE SEQUENCE</scope>
    <source>
        <strain evidence="2">IBT 17514</strain>
    </source>
</reference>
<keyword evidence="3" id="KW-1185">Reference proteome</keyword>
<reference evidence="2" key="2">
    <citation type="submission" date="2023-01" db="EMBL/GenBank/DDBJ databases">
        <authorList>
            <person name="Petersen C."/>
        </authorList>
    </citation>
    <scope>NUCLEOTIDE SEQUENCE</scope>
    <source>
        <strain evidence="2">IBT 17514</strain>
    </source>
</reference>
<dbReference type="PROSITE" id="PS50234">
    <property type="entry name" value="VWFA"/>
    <property type="match status" value="1"/>
</dbReference>
<dbReference type="PANTHER" id="PTHR34706">
    <property type="entry name" value="SLR1338 PROTEIN"/>
    <property type="match status" value="1"/>
</dbReference>